<keyword evidence="5 14" id="KW-0227">DNA damage</keyword>
<dbReference type="AlphaFoldDB" id="A0A5J5CY59"/>
<dbReference type="PANTHER" id="PTHR13152:SF0">
    <property type="entry name" value="GENERAL TRANSCRIPTION FACTOR IIH SUBUNIT 4"/>
    <property type="match status" value="1"/>
</dbReference>
<evidence type="ECO:0000256" key="6">
    <source>
        <dbReference type="ARBA" id="ARBA00022833"/>
    </source>
</evidence>
<evidence type="ECO:0000256" key="12">
    <source>
        <dbReference type="ARBA" id="ARBA00064576"/>
    </source>
</evidence>
<evidence type="ECO:0000256" key="14">
    <source>
        <dbReference type="RuleBase" id="RU364024"/>
    </source>
</evidence>
<dbReference type="NCBIfam" id="TIGR00625">
    <property type="entry name" value="tfb2"/>
    <property type="match status" value="1"/>
</dbReference>
<dbReference type="EMBL" id="VOFY01000014">
    <property type="protein sequence ID" value="KAA8586089.1"/>
    <property type="molecule type" value="Genomic_DNA"/>
</dbReference>
<sequence length="560" mass="62951">MSCFGGDPNFCPECGNVLPLPGIGFQDTVRCPRCSFCIPVAEFSGQEIRSTIIFNPVEQSSLALEDEDNSELKGAVVSREGGLLRTSPTHLLHSSQDAEESCRSFFIMKLRVHLQCKNLHEYLRELSPEILDRLYNHPATCLAVYRDLPSLAKNYVMRMLFLDQPLPQAALALWVKIDSQKDHDECVSVLAGLRLWHSQQLQGGLQGYILNPVFKDNLRIALLGGGKAWADEGSSLGPDRHARDIESLDRYAIERWEVILHFMVGSPCAALCQCYRMHVAHVVLSCALFVSEAGEAPYITSAGFQFLLLDTASQLGMELVEILSFLFQLSFSTLGRDYSVEGMSESLLTFLQHLREFGLVFQRKRKSRRYYPTRLAITLAAGVTTSSSSSSTLASPPGTGDTGFIVVETNYRIYAYTNSELQIALVALFSEMLYRFPNVVVAQVTRESVQQAIANGITAQQIIHFLRTRAHPVMLKQTPVLPPTITDQIRLWELERDRLRFSEGVLYNQFLSQVDFEVLRDRAQGLGCLVWQDVAQRVMVVSPQGHSEVKRFWKRQKSST</sequence>
<dbReference type="GO" id="GO:0046872">
    <property type="term" value="F:metal ion binding"/>
    <property type="evidence" value="ECO:0007669"/>
    <property type="project" value="UniProtKB-KW"/>
</dbReference>
<name>A0A5J5CY59_9PERO</name>
<evidence type="ECO:0000256" key="4">
    <source>
        <dbReference type="ARBA" id="ARBA00022723"/>
    </source>
</evidence>
<dbReference type="Gene3D" id="3.30.70.2610">
    <property type="match status" value="1"/>
</dbReference>
<dbReference type="PANTHER" id="PTHR13152">
    <property type="entry name" value="TFIIH, POLYPEPTIDE 4"/>
    <property type="match status" value="1"/>
</dbReference>
<organism evidence="16 17">
    <name type="scientific">Etheostoma spectabile</name>
    <name type="common">orangethroat darter</name>
    <dbReference type="NCBI Taxonomy" id="54343"/>
    <lineage>
        <taxon>Eukaryota</taxon>
        <taxon>Metazoa</taxon>
        <taxon>Chordata</taxon>
        <taxon>Craniata</taxon>
        <taxon>Vertebrata</taxon>
        <taxon>Euteleostomi</taxon>
        <taxon>Actinopterygii</taxon>
        <taxon>Neopterygii</taxon>
        <taxon>Teleostei</taxon>
        <taxon>Neoteleostei</taxon>
        <taxon>Acanthomorphata</taxon>
        <taxon>Eupercaria</taxon>
        <taxon>Perciformes</taxon>
        <taxon>Percoidei</taxon>
        <taxon>Percidae</taxon>
        <taxon>Etheostomatinae</taxon>
        <taxon>Etheostoma</taxon>
    </lineage>
</organism>
<dbReference type="GO" id="GO:0001671">
    <property type="term" value="F:ATPase activator activity"/>
    <property type="evidence" value="ECO:0007669"/>
    <property type="project" value="InterPro"/>
</dbReference>
<evidence type="ECO:0000313" key="17">
    <source>
        <dbReference type="Proteomes" id="UP000327493"/>
    </source>
</evidence>
<comment type="subunit">
    <text evidence="12">Component of the 7-subunit TFIIH core complex composed of XPB/ERCC3, XPD/ERCC2, GTF2H1, GTF2H2, GTF2H3, GTF2H4 and GTF2H5, which is active in NER. The core complex associates with the 3-subunit CDK-activating kinase (CAK) module composed of CCNH/cyclin H, CDK7 and MNAT1 to form the 10-subunit holoenzyme (holo-TFIIH) active in transcription. Part of TBP-based Pol II pre-initiation complex (PIC), in which Pol II core assembles with general transcription factors and other specific initiation factors including GTF2E1, GTF2E2, GTF2F1, GTF2F2, TCEA1, ERCC2, ERCC3, GTF2H2, GTF2H3, GTF2H4, GTF2H5, GTF2A1, GTF2A2, GTF2B and TBP; this large multi-subunit PIC complex mediates DNA unwinding and targets Pol II core to the transcription start site where the first phosphodiester bond forms.</text>
</comment>
<comment type="function">
    <text evidence="11">Component of the general transcription and DNA repair factor IIH (TFIIH) core complex, which is involved in general and transcription-coupled nucleotide excision repair (NER) of damaged DNA and, when complexed to CAK, in RNA transcription by RNA polymerase II. In NER, TFIIH acts by opening DNA around the lesion to allow the excision of the damaged oligonucleotide and its replacement by a new DNA fragment. In transcription, TFIIH has an essential role in transcription initiation. When the pre-initiation complex (PIC) has been established, TFIIH is required for promoter opening and promoter escape. Phosphorylation of the C-terminal tail (CTD) of the largest subunit of RNA polymerase II by the kinase module CAK controls the initiation of transcription.</text>
</comment>
<comment type="subcellular location">
    <subcellularLocation>
        <location evidence="1 14">Nucleus</location>
    </subcellularLocation>
</comment>
<evidence type="ECO:0000256" key="7">
    <source>
        <dbReference type="ARBA" id="ARBA00023015"/>
    </source>
</evidence>
<dbReference type="InterPro" id="IPR019761">
    <property type="entry name" value="DNA-dir_RNA_pol-M_15_CS"/>
</dbReference>
<proteinExistence type="inferred from homology"/>
<evidence type="ECO:0000256" key="13">
    <source>
        <dbReference type="ARBA" id="ARBA00070130"/>
    </source>
</evidence>
<dbReference type="GO" id="GO:0006289">
    <property type="term" value="P:nucleotide-excision repair"/>
    <property type="evidence" value="ECO:0007669"/>
    <property type="project" value="InterPro"/>
</dbReference>
<evidence type="ECO:0000259" key="15">
    <source>
        <dbReference type="Pfam" id="PF18307"/>
    </source>
</evidence>
<gene>
    <name evidence="16" type="ORF">FQN60_007658</name>
</gene>
<comment type="similarity">
    <text evidence="3">Belongs to the archaeal RpoM/eukaryotic RPA12/RPB9/RPC11 RNA polymerase family.</text>
</comment>
<keyword evidence="6" id="KW-0862">Zinc</keyword>
<evidence type="ECO:0000256" key="9">
    <source>
        <dbReference type="ARBA" id="ARBA00023204"/>
    </source>
</evidence>
<keyword evidence="4" id="KW-0479">Metal-binding</keyword>
<dbReference type="GO" id="GO:0003690">
    <property type="term" value="F:double-stranded DNA binding"/>
    <property type="evidence" value="ECO:0007669"/>
    <property type="project" value="TreeGrafter"/>
</dbReference>
<protein>
    <recommendedName>
        <fullName evidence="13 14">General transcription factor IIH subunit 4</fullName>
    </recommendedName>
</protein>
<dbReference type="GO" id="GO:0000439">
    <property type="term" value="C:transcription factor TFIIH core complex"/>
    <property type="evidence" value="ECO:0007669"/>
    <property type="project" value="InterPro"/>
</dbReference>
<evidence type="ECO:0000256" key="10">
    <source>
        <dbReference type="ARBA" id="ARBA00023242"/>
    </source>
</evidence>
<evidence type="ECO:0000256" key="3">
    <source>
        <dbReference type="ARBA" id="ARBA00008925"/>
    </source>
</evidence>
<dbReference type="PROSITE" id="PS01030">
    <property type="entry name" value="RNA_POL_M_15KD"/>
    <property type="match status" value="1"/>
</dbReference>
<evidence type="ECO:0000256" key="2">
    <source>
        <dbReference type="ARBA" id="ARBA00007132"/>
    </source>
</evidence>
<keyword evidence="8 14" id="KW-0804">Transcription</keyword>
<dbReference type="Proteomes" id="UP000327493">
    <property type="component" value="Chromosome 14"/>
</dbReference>
<evidence type="ECO:0000256" key="11">
    <source>
        <dbReference type="ARBA" id="ARBA00057028"/>
    </source>
</evidence>
<dbReference type="GO" id="GO:0006366">
    <property type="term" value="P:transcription by RNA polymerase II"/>
    <property type="evidence" value="ECO:0007669"/>
    <property type="project" value="UniProtKB-ARBA"/>
</dbReference>
<feature type="domain" description="Transcription factor Tfb2 C-terminal" evidence="15">
    <location>
        <begin position="487"/>
        <end position="554"/>
    </location>
</feature>
<dbReference type="Pfam" id="PF03849">
    <property type="entry name" value="Tfb2"/>
    <property type="match status" value="1"/>
</dbReference>
<keyword evidence="9 14" id="KW-0234">DNA repair</keyword>
<dbReference type="FunFam" id="3.30.70.2610:FF:000001">
    <property type="entry name" value="General transcription factor IIH subunit 4"/>
    <property type="match status" value="1"/>
</dbReference>
<keyword evidence="10 14" id="KW-0539">Nucleus</keyword>
<reference evidence="16 17" key="1">
    <citation type="submission" date="2019-08" db="EMBL/GenBank/DDBJ databases">
        <title>A chromosome-level genome assembly, high-density linkage maps, and genome scans reveal the genomic architecture of hybrid incompatibilities underlying speciation via character displacement in darters (Percidae: Etheostominae).</title>
        <authorList>
            <person name="Moran R.L."/>
            <person name="Catchen J.M."/>
            <person name="Fuller R.C."/>
        </authorList>
    </citation>
    <scope>NUCLEOTIDE SEQUENCE [LARGE SCALE GENOMIC DNA]</scope>
    <source>
        <strain evidence="16">EspeVRDwgs_2016</strain>
        <tissue evidence="16">Muscle</tissue>
    </source>
</reference>
<dbReference type="InterPro" id="IPR040662">
    <property type="entry name" value="Tfb2_C"/>
</dbReference>
<keyword evidence="17" id="KW-1185">Reference proteome</keyword>
<dbReference type="GO" id="GO:0005675">
    <property type="term" value="C:transcription factor TFIIH holo complex"/>
    <property type="evidence" value="ECO:0007669"/>
    <property type="project" value="TreeGrafter"/>
</dbReference>
<accession>A0A5J5CY59</accession>
<evidence type="ECO:0000256" key="1">
    <source>
        <dbReference type="ARBA" id="ARBA00004123"/>
    </source>
</evidence>
<comment type="function">
    <text evidence="14">Component of the general transcription and DNA repair factor IIH (TFIIH) core complex which is involved in general and transcription-coupled nucleotide excision repair (NER) of damaged DNA.</text>
</comment>
<keyword evidence="7 14" id="KW-0805">Transcription regulation</keyword>
<comment type="caution">
    <text evidence="16">The sequence shown here is derived from an EMBL/GenBank/DDBJ whole genome shotgun (WGS) entry which is preliminary data.</text>
</comment>
<dbReference type="InterPro" id="IPR004598">
    <property type="entry name" value="TFIIH_p52/Tfb2"/>
</dbReference>
<evidence type="ECO:0000256" key="8">
    <source>
        <dbReference type="ARBA" id="ARBA00023163"/>
    </source>
</evidence>
<comment type="similarity">
    <text evidence="2 14">Belongs to the TFB2 family.</text>
</comment>
<dbReference type="Pfam" id="PF18307">
    <property type="entry name" value="Tfb2_C"/>
    <property type="match status" value="1"/>
</dbReference>
<evidence type="ECO:0000256" key="5">
    <source>
        <dbReference type="ARBA" id="ARBA00022763"/>
    </source>
</evidence>
<evidence type="ECO:0000313" key="16">
    <source>
        <dbReference type="EMBL" id="KAA8586089.1"/>
    </source>
</evidence>